<dbReference type="InParanoid" id="A0A2H3E8X5"/>
<evidence type="ECO:0000313" key="2">
    <source>
        <dbReference type="EMBL" id="PBL00173.1"/>
    </source>
</evidence>
<reference evidence="3" key="1">
    <citation type="journal article" date="2017" name="Nat. Ecol. Evol.">
        <title>Genome expansion and lineage-specific genetic innovations in the forest pathogenic fungi Armillaria.</title>
        <authorList>
            <person name="Sipos G."/>
            <person name="Prasanna A.N."/>
            <person name="Walter M.C."/>
            <person name="O'Connor E."/>
            <person name="Balint B."/>
            <person name="Krizsan K."/>
            <person name="Kiss B."/>
            <person name="Hess J."/>
            <person name="Varga T."/>
            <person name="Slot J."/>
            <person name="Riley R."/>
            <person name="Boka B."/>
            <person name="Rigling D."/>
            <person name="Barry K."/>
            <person name="Lee J."/>
            <person name="Mihaltcheva S."/>
            <person name="LaButti K."/>
            <person name="Lipzen A."/>
            <person name="Waldron R."/>
            <person name="Moloney N.M."/>
            <person name="Sperisen C."/>
            <person name="Kredics L."/>
            <person name="Vagvoelgyi C."/>
            <person name="Patrignani A."/>
            <person name="Fitzpatrick D."/>
            <person name="Nagy I."/>
            <person name="Doyle S."/>
            <person name="Anderson J.B."/>
            <person name="Grigoriev I.V."/>
            <person name="Gueldener U."/>
            <person name="Muensterkoetter M."/>
            <person name="Nagy L.G."/>
        </authorList>
    </citation>
    <scope>NUCLEOTIDE SEQUENCE [LARGE SCALE GENOMIC DNA]</scope>
    <source>
        <strain evidence="3">Ar21-2</strain>
    </source>
</reference>
<accession>A0A2H3E8X5</accession>
<dbReference type="Proteomes" id="UP000217790">
    <property type="component" value="Unassembled WGS sequence"/>
</dbReference>
<evidence type="ECO:0000256" key="1">
    <source>
        <dbReference type="SAM" id="Phobius"/>
    </source>
</evidence>
<keyword evidence="1" id="KW-1133">Transmembrane helix</keyword>
<dbReference type="OrthoDB" id="413079at2759"/>
<keyword evidence="1" id="KW-0812">Transmembrane</keyword>
<organism evidence="2 3">
    <name type="scientific">Armillaria gallica</name>
    <name type="common">Bulbous honey fungus</name>
    <name type="synonym">Armillaria bulbosa</name>
    <dbReference type="NCBI Taxonomy" id="47427"/>
    <lineage>
        <taxon>Eukaryota</taxon>
        <taxon>Fungi</taxon>
        <taxon>Dikarya</taxon>
        <taxon>Basidiomycota</taxon>
        <taxon>Agaricomycotina</taxon>
        <taxon>Agaricomycetes</taxon>
        <taxon>Agaricomycetidae</taxon>
        <taxon>Agaricales</taxon>
        <taxon>Marasmiineae</taxon>
        <taxon>Physalacriaceae</taxon>
        <taxon>Armillaria</taxon>
    </lineage>
</organism>
<proteinExistence type="predicted"/>
<protein>
    <submittedName>
        <fullName evidence="2">Uncharacterized protein</fullName>
    </submittedName>
</protein>
<dbReference type="STRING" id="47427.A0A2H3E8X5"/>
<keyword evidence="1" id="KW-0472">Membrane</keyword>
<name>A0A2H3E8X5_ARMGA</name>
<dbReference type="EMBL" id="KZ293646">
    <property type="protein sequence ID" value="PBL00173.1"/>
    <property type="molecule type" value="Genomic_DNA"/>
</dbReference>
<evidence type="ECO:0000313" key="3">
    <source>
        <dbReference type="Proteomes" id="UP000217790"/>
    </source>
</evidence>
<sequence length="55" mass="5748">SLLSVFPGSHVPDTCRHAARILPAWLLTESVGWINGIGSSGSAALLFITGLLTSR</sequence>
<gene>
    <name evidence="2" type="ORF">ARMGADRAFT_915594</name>
</gene>
<keyword evidence="3" id="KW-1185">Reference proteome</keyword>
<feature type="non-terminal residue" evidence="2">
    <location>
        <position position="1"/>
    </location>
</feature>
<feature type="transmembrane region" description="Helical" evidence="1">
    <location>
        <begin position="32"/>
        <end position="52"/>
    </location>
</feature>
<dbReference type="AlphaFoldDB" id="A0A2H3E8X5"/>